<feature type="region of interest" description="Disordered" evidence="1">
    <location>
        <begin position="143"/>
        <end position="201"/>
    </location>
</feature>
<accession>A0A7J6W0I4</accession>
<sequence>MSSDDEHSDNETNSDLEELQEELEDKWKIKAFPLEVDLEEFNDDGVEEWKKCLVGKFTGQTLELLRFSFKLRADEDKPKKDQNREIARWRKSDQRNFSFGLPEIATGEKSSEEVAVMKDMIMAGFEAGNTEQVKVDYEEQLRRESLRSGRRDETEVWRTPSLEESTSTDLGTVLSSVNSSTTGLSEHGFAVASPKKPPLTQ</sequence>
<evidence type="ECO:0000313" key="3">
    <source>
        <dbReference type="Proteomes" id="UP000554482"/>
    </source>
</evidence>
<comment type="caution">
    <text evidence="2">The sequence shown here is derived from an EMBL/GenBank/DDBJ whole genome shotgun (WGS) entry which is preliminary data.</text>
</comment>
<dbReference type="AlphaFoldDB" id="A0A7J6W0I4"/>
<dbReference type="EMBL" id="JABWDY010023482">
    <property type="protein sequence ID" value="KAF5190886.1"/>
    <property type="molecule type" value="Genomic_DNA"/>
</dbReference>
<gene>
    <name evidence="2" type="ORF">FRX31_019528</name>
</gene>
<feature type="compositionally biased region" description="Polar residues" evidence="1">
    <location>
        <begin position="162"/>
        <end position="184"/>
    </location>
</feature>
<evidence type="ECO:0000313" key="2">
    <source>
        <dbReference type="EMBL" id="KAF5190886.1"/>
    </source>
</evidence>
<feature type="region of interest" description="Disordered" evidence="1">
    <location>
        <begin position="1"/>
        <end position="20"/>
    </location>
</feature>
<reference evidence="2 3" key="1">
    <citation type="submission" date="2020-06" db="EMBL/GenBank/DDBJ databases">
        <title>Transcriptomic and genomic resources for Thalictrum thalictroides and T. hernandezii: Facilitating candidate gene discovery in an emerging model plant lineage.</title>
        <authorList>
            <person name="Arias T."/>
            <person name="Riano-Pachon D.M."/>
            <person name="Di Stilio V.S."/>
        </authorList>
    </citation>
    <scope>NUCLEOTIDE SEQUENCE [LARGE SCALE GENOMIC DNA]</scope>
    <source>
        <strain evidence="3">cv. WT478/WT964</strain>
        <tissue evidence="2">Leaves</tissue>
    </source>
</reference>
<dbReference type="Proteomes" id="UP000554482">
    <property type="component" value="Unassembled WGS sequence"/>
</dbReference>
<evidence type="ECO:0000256" key="1">
    <source>
        <dbReference type="SAM" id="MobiDB-lite"/>
    </source>
</evidence>
<name>A0A7J6W0I4_THATH</name>
<feature type="compositionally biased region" description="Basic and acidic residues" evidence="1">
    <location>
        <begin position="143"/>
        <end position="156"/>
    </location>
</feature>
<organism evidence="2 3">
    <name type="scientific">Thalictrum thalictroides</name>
    <name type="common">Rue-anemone</name>
    <name type="synonym">Anemone thalictroides</name>
    <dbReference type="NCBI Taxonomy" id="46969"/>
    <lineage>
        <taxon>Eukaryota</taxon>
        <taxon>Viridiplantae</taxon>
        <taxon>Streptophyta</taxon>
        <taxon>Embryophyta</taxon>
        <taxon>Tracheophyta</taxon>
        <taxon>Spermatophyta</taxon>
        <taxon>Magnoliopsida</taxon>
        <taxon>Ranunculales</taxon>
        <taxon>Ranunculaceae</taxon>
        <taxon>Thalictroideae</taxon>
        <taxon>Thalictrum</taxon>
    </lineage>
</organism>
<keyword evidence="3" id="KW-1185">Reference proteome</keyword>
<proteinExistence type="predicted"/>
<protein>
    <submittedName>
        <fullName evidence="2">Uncharacterized protein</fullName>
    </submittedName>
</protein>